<sequence>MGLDLPTASLVAYQKQLQEFLEANEEKVSQARAQLQNVEALLASLPATVAKAGKKVAAKVSAAVVELAPPPAPVKVSKKEAKAAAAPKKAEAKAAKPAGKPGRRSSSITLRSAYQGSTLTEAIEKVLQERKGQYVNADGVVDALYGDLAEDVLKVAKERVTKNLSKGKIEGKWERVPEQLGYYTLSLKDASASAAKSTVKVAKTTAKAAAKTTAKATVKATKKVEAEPKVSKKAAKAAPAPTAKKAAPAPTAKKAAKAPAKAESGRSGSIKLRSSYQGSTLTEAIEKVLQERKGEYVNADSVVKALYGELTPDVFRVAKERVTKNLSKGKIEGKWERVPEQLGYYTLSLAAIKA</sequence>
<name>A0AAW9Q1R2_9CYAN</name>
<dbReference type="EMBL" id="JAZBJZ010000052">
    <property type="protein sequence ID" value="MEE3717779.1"/>
    <property type="molecule type" value="Genomic_DNA"/>
</dbReference>
<comment type="caution">
    <text evidence="3">The sequence shown here is derived from an EMBL/GenBank/DDBJ whole genome shotgun (WGS) entry which is preliminary data.</text>
</comment>
<dbReference type="RefSeq" id="WP_330484210.1">
    <property type="nucleotide sequence ID" value="NZ_JAZBJZ010000052.1"/>
</dbReference>
<gene>
    <name evidence="3" type="ORF">V2H45_13640</name>
</gene>
<protein>
    <submittedName>
        <fullName evidence="3">Uncharacterized protein</fullName>
    </submittedName>
</protein>
<evidence type="ECO:0000313" key="4">
    <source>
        <dbReference type="Proteomes" id="UP001333818"/>
    </source>
</evidence>
<organism evidence="3 4">
    <name type="scientific">Tumidithrix elongata BACA0141</name>
    <dbReference type="NCBI Taxonomy" id="2716417"/>
    <lineage>
        <taxon>Bacteria</taxon>
        <taxon>Bacillati</taxon>
        <taxon>Cyanobacteriota</taxon>
        <taxon>Cyanophyceae</taxon>
        <taxon>Pseudanabaenales</taxon>
        <taxon>Pseudanabaenaceae</taxon>
        <taxon>Tumidithrix</taxon>
        <taxon>Tumidithrix elongata</taxon>
    </lineage>
</organism>
<feature type="region of interest" description="Disordered" evidence="2">
    <location>
        <begin position="78"/>
        <end position="107"/>
    </location>
</feature>
<keyword evidence="1" id="KW-0175">Coiled coil</keyword>
<evidence type="ECO:0000256" key="1">
    <source>
        <dbReference type="SAM" id="Coils"/>
    </source>
</evidence>
<feature type="compositionally biased region" description="Basic and acidic residues" evidence="2">
    <location>
        <begin position="78"/>
        <end position="94"/>
    </location>
</feature>
<feature type="region of interest" description="Disordered" evidence="2">
    <location>
        <begin position="226"/>
        <end position="273"/>
    </location>
</feature>
<accession>A0AAW9Q1R2</accession>
<evidence type="ECO:0000256" key="2">
    <source>
        <dbReference type="SAM" id="MobiDB-lite"/>
    </source>
</evidence>
<proteinExistence type="predicted"/>
<feature type="compositionally biased region" description="Low complexity" evidence="2">
    <location>
        <begin position="236"/>
        <end position="262"/>
    </location>
</feature>
<reference evidence="3" key="1">
    <citation type="submission" date="2024-01" db="EMBL/GenBank/DDBJ databases">
        <title>Bank of Algae and Cyanobacteria of the Azores (BACA) strain genomes.</title>
        <authorList>
            <person name="Luz R."/>
            <person name="Cordeiro R."/>
            <person name="Fonseca A."/>
            <person name="Goncalves V."/>
        </authorList>
    </citation>
    <scope>NUCLEOTIDE SEQUENCE</scope>
    <source>
        <strain evidence="3">BACA0141</strain>
    </source>
</reference>
<dbReference type="AlphaFoldDB" id="A0AAW9Q1R2"/>
<keyword evidence="4" id="KW-1185">Reference proteome</keyword>
<evidence type="ECO:0000313" key="3">
    <source>
        <dbReference type="EMBL" id="MEE3717779.1"/>
    </source>
</evidence>
<dbReference type="Proteomes" id="UP001333818">
    <property type="component" value="Unassembled WGS sequence"/>
</dbReference>
<feature type="coiled-coil region" evidence="1">
    <location>
        <begin position="14"/>
        <end position="41"/>
    </location>
</feature>